<evidence type="ECO:0000256" key="6">
    <source>
        <dbReference type="ARBA" id="ARBA00048577"/>
    </source>
</evidence>
<dbReference type="GO" id="GO:0006538">
    <property type="term" value="P:L-glutamate catabolic process"/>
    <property type="evidence" value="ECO:0007669"/>
    <property type="project" value="TreeGrafter"/>
</dbReference>
<dbReference type="Pfam" id="PF02812">
    <property type="entry name" value="ELFV_dehydrog_N"/>
    <property type="match status" value="1"/>
</dbReference>
<dbReference type="AlphaFoldDB" id="A0A8J5XCC7"/>
<keyword evidence="4" id="KW-0496">Mitochondrion</keyword>
<dbReference type="GO" id="GO:0000166">
    <property type="term" value="F:nucleotide binding"/>
    <property type="evidence" value="ECO:0007669"/>
    <property type="project" value="UniProtKB-KW"/>
</dbReference>
<evidence type="ECO:0000256" key="4">
    <source>
        <dbReference type="ARBA" id="ARBA00023128"/>
    </source>
</evidence>
<evidence type="ECO:0000256" key="1">
    <source>
        <dbReference type="ARBA" id="ARBA00004173"/>
    </source>
</evidence>
<protein>
    <recommendedName>
        <fullName evidence="7">Glutamate dehydrogenase</fullName>
    </recommendedName>
</protein>
<dbReference type="InterPro" id="IPR046346">
    <property type="entry name" value="Aminoacid_DH-like_N_sf"/>
</dbReference>
<comment type="catalytic activity">
    <reaction evidence="5">
        <text>L-glutamate + NAD(+) + H2O = 2-oxoglutarate + NH4(+) + NADH + H(+)</text>
        <dbReference type="Rhea" id="RHEA:15133"/>
        <dbReference type="ChEBI" id="CHEBI:15377"/>
        <dbReference type="ChEBI" id="CHEBI:15378"/>
        <dbReference type="ChEBI" id="CHEBI:16810"/>
        <dbReference type="ChEBI" id="CHEBI:28938"/>
        <dbReference type="ChEBI" id="CHEBI:29985"/>
        <dbReference type="ChEBI" id="CHEBI:57540"/>
        <dbReference type="ChEBI" id="CHEBI:57945"/>
        <dbReference type="EC" id="1.4.1.3"/>
    </reaction>
</comment>
<dbReference type="FunFam" id="3.40.50.720:FF:000100">
    <property type="entry name" value="Glutamate dehydrogenase 1, mitochondrial"/>
    <property type="match status" value="1"/>
</dbReference>
<dbReference type="Gene3D" id="3.40.50.10860">
    <property type="entry name" value="Leucine Dehydrogenase, chain A, domain 1"/>
    <property type="match status" value="1"/>
</dbReference>
<dbReference type="InterPro" id="IPR006096">
    <property type="entry name" value="Glu/Leu/Phe/Val/Trp_DH_C"/>
</dbReference>
<comment type="catalytic activity">
    <reaction evidence="6">
        <text>L-glutamate + NADP(+) + H2O = 2-oxoglutarate + NH4(+) + NADPH + H(+)</text>
        <dbReference type="Rhea" id="RHEA:11612"/>
        <dbReference type="ChEBI" id="CHEBI:15377"/>
        <dbReference type="ChEBI" id="CHEBI:15378"/>
        <dbReference type="ChEBI" id="CHEBI:16810"/>
        <dbReference type="ChEBI" id="CHEBI:28938"/>
        <dbReference type="ChEBI" id="CHEBI:29985"/>
        <dbReference type="ChEBI" id="CHEBI:57783"/>
        <dbReference type="ChEBI" id="CHEBI:58349"/>
        <dbReference type="EC" id="1.4.1.3"/>
    </reaction>
</comment>
<keyword evidence="9" id="KW-0520">NAD</keyword>
<feature type="binding site" evidence="9">
    <location>
        <position position="274"/>
    </location>
    <ligand>
        <name>NAD(+)</name>
        <dbReference type="ChEBI" id="CHEBI:57540"/>
    </ligand>
</feature>
<dbReference type="PANTHER" id="PTHR11606:SF13">
    <property type="entry name" value="GLUTAMATE DEHYDROGENASE 1, MITOCHONDRIAL"/>
    <property type="match status" value="1"/>
</dbReference>
<organism evidence="13 14">
    <name type="scientific">Diacronema lutheri</name>
    <name type="common">Unicellular marine alga</name>
    <name type="synonym">Monochrysis lutheri</name>
    <dbReference type="NCBI Taxonomy" id="2081491"/>
    <lineage>
        <taxon>Eukaryota</taxon>
        <taxon>Haptista</taxon>
        <taxon>Haptophyta</taxon>
        <taxon>Pavlovophyceae</taxon>
        <taxon>Pavlovales</taxon>
        <taxon>Pavlovaceae</taxon>
        <taxon>Diacronema</taxon>
    </lineage>
</organism>
<dbReference type="InterPro" id="IPR006097">
    <property type="entry name" value="Glu/Leu/Phe/Val/Trp_DH_dimer"/>
</dbReference>
<evidence type="ECO:0000256" key="5">
    <source>
        <dbReference type="ARBA" id="ARBA00047867"/>
    </source>
</evidence>
<feature type="active site" description="Proton donor" evidence="8">
    <location>
        <position position="147"/>
    </location>
</feature>
<evidence type="ECO:0000256" key="7">
    <source>
        <dbReference type="PIRNR" id="PIRNR000185"/>
    </source>
</evidence>
<evidence type="ECO:0000256" key="10">
    <source>
        <dbReference type="PIRSR" id="PIRSR000185-3"/>
    </source>
</evidence>
<feature type="domain" description="Glutamate/phenylalanine/leucine/valine/L-tryptophan dehydrogenase C-terminal" evidence="12">
    <location>
        <begin position="227"/>
        <end position="520"/>
    </location>
</feature>
<reference evidence="13" key="1">
    <citation type="submission" date="2021-05" db="EMBL/GenBank/DDBJ databases">
        <title>The genome of the haptophyte Pavlova lutheri (Diacronema luteri, Pavlovales) - a model for lipid biosynthesis in eukaryotic algae.</title>
        <authorList>
            <person name="Hulatt C.J."/>
            <person name="Posewitz M.C."/>
        </authorList>
    </citation>
    <scope>NUCLEOTIDE SEQUENCE</scope>
    <source>
        <strain evidence="13">NIVA-4/92</strain>
    </source>
</reference>
<dbReference type="PANTHER" id="PTHR11606">
    <property type="entry name" value="GLUTAMATE DEHYDROGENASE"/>
    <property type="match status" value="1"/>
</dbReference>
<feature type="binding site" evidence="9">
    <location>
        <position position="234"/>
    </location>
    <ligand>
        <name>NAD(+)</name>
        <dbReference type="ChEBI" id="CHEBI:57540"/>
    </ligand>
</feature>
<dbReference type="GO" id="GO:0005739">
    <property type="term" value="C:mitochondrion"/>
    <property type="evidence" value="ECO:0007669"/>
    <property type="project" value="UniProtKB-SubCell"/>
</dbReference>
<dbReference type="SMART" id="SM00839">
    <property type="entry name" value="ELFV_dehydrog"/>
    <property type="match status" value="1"/>
</dbReference>
<sequence>MSLLLRSARSRLALVARPFALGAGARVLSGGFPAPPPTSADEEPSFREMVAINIDRAGQLLSREISPQMLAVIKRCDTVIRFSFPLRRRDGSVEVIKAYRAQHSTHRMPTKGGLRFNIAVDQQEVEALSALMTFKCAVVDVPFGGAKGGICIDPSQYEVGELETITRRFTLELCKKNFIGPGIDVPAPDVGTGPREMAWIKDAYASMTGDLNASACVTGKPISQGGIDGRTEATGLGAFFGIRSFLDNDAFCANAGFSEPGVKGKTFIVQGFGNVGYHAAKFLHANGGVIVGIGEKASAIYTAHPTRGFDPIEVRAYLDEHCTLKGFIGSGATPEQLPAEDVDNILTRRCDVLVPAALEKVIHAGNAAQLSCRVVAECANGPTTPRAEDILLGKGVAIIPDLLLNAGGVTVSYVEFLKNLQHVRLGRLTKSWESRSKRLMMGVIDTLVERSIPNFLPEQLRDEIIKAPSERDIVYSGLLETMDVACAETRATADAFNTTFRMGAHINALRKIQTCYADTGYAGC</sequence>
<dbReference type="PROSITE" id="PS00074">
    <property type="entry name" value="GLFV_DEHYDROGENASE"/>
    <property type="match status" value="1"/>
</dbReference>
<dbReference type="SUPFAM" id="SSF53223">
    <property type="entry name" value="Aminoacid dehydrogenase-like, N-terminal domain"/>
    <property type="match status" value="1"/>
</dbReference>
<accession>A0A8J5XCC7</accession>
<evidence type="ECO:0000313" key="14">
    <source>
        <dbReference type="Proteomes" id="UP000751190"/>
    </source>
</evidence>
<evidence type="ECO:0000259" key="12">
    <source>
        <dbReference type="SMART" id="SM00839"/>
    </source>
</evidence>
<dbReference type="InterPro" id="IPR033524">
    <property type="entry name" value="Glu/Leu/Phe/Val_DH_AS"/>
</dbReference>
<gene>
    <name evidence="13" type="ORF">KFE25_001892</name>
</gene>
<dbReference type="OMA" id="WMVYKCA"/>
<dbReference type="CDD" id="cd01076">
    <property type="entry name" value="NAD_bind_1_Glu_DH"/>
    <property type="match status" value="1"/>
</dbReference>
<evidence type="ECO:0000256" key="11">
    <source>
        <dbReference type="RuleBase" id="RU004417"/>
    </source>
</evidence>
<keyword evidence="14" id="KW-1185">Reference proteome</keyword>
<evidence type="ECO:0000313" key="13">
    <source>
        <dbReference type="EMBL" id="KAG8466136.1"/>
    </source>
</evidence>
<dbReference type="InterPro" id="IPR036291">
    <property type="entry name" value="NAD(P)-bd_dom_sf"/>
</dbReference>
<evidence type="ECO:0000256" key="9">
    <source>
        <dbReference type="PIRSR" id="PIRSR000185-2"/>
    </source>
</evidence>
<dbReference type="PIRSF" id="PIRSF000185">
    <property type="entry name" value="Glu_DH"/>
    <property type="match status" value="1"/>
</dbReference>
<feature type="site" description="Important for catalysis" evidence="10">
    <location>
        <position position="189"/>
    </location>
</feature>
<comment type="similarity">
    <text evidence="2 7 11">Belongs to the Glu/Leu/Phe/Val dehydrogenases family.</text>
</comment>
<proteinExistence type="inferred from homology"/>
<evidence type="ECO:0000256" key="2">
    <source>
        <dbReference type="ARBA" id="ARBA00006382"/>
    </source>
</evidence>
<dbReference type="Gene3D" id="3.40.50.720">
    <property type="entry name" value="NAD(P)-binding Rossmann-like Domain"/>
    <property type="match status" value="1"/>
</dbReference>
<evidence type="ECO:0000256" key="8">
    <source>
        <dbReference type="PIRSR" id="PIRSR000185-1"/>
    </source>
</evidence>
<feature type="binding site" evidence="9">
    <location>
        <position position="135"/>
    </location>
    <ligand>
        <name>substrate</name>
    </ligand>
</feature>
<evidence type="ECO:0000256" key="3">
    <source>
        <dbReference type="ARBA" id="ARBA00023002"/>
    </source>
</evidence>
<dbReference type="InterPro" id="IPR033922">
    <property type="entry name" value="NAD_bind_Glu_DH"/>
</dbReference>
<keyword evidence="3 7" id="KW-0560">Oxidoreductase</keyword>
<feature type="binding site" evidence="9">
    <location>
        <position position="111"/>
    </location>
    <ligand>
        <name>substrate</name>
    </ligand>
</feature>
<dbReference type="InterPro" id="IPR014362">
    <property type="entry name" value="Glu_DH"/>
</dbReference>
<dbReference type="EMBL" id="JAGTXO010000008">
    <property type="protein sequence ID" value="KAG8466136.1"/>
    <property type="molecule type" value="Genomic_DNA"/>
</dbReference>
<comment type="subcellular location">
    <subcellularLocation>
        <location evidence="1">Mitochondrion</location>
    </subcellularLocation>
</comment>
<dbReference type="Pfam" id="PF00208">
    <property type="entry name" value="ELFV_dehydrog"/>
    <property type="match status" value="1"/>
</dbReference>
<dbReference type="Proteomes" id="UP000751190">
    <property type="component" value="Unassembled WGS sequence"/>
</dbReference>
<feature type="binding site" evidence="9">
    <location>
        <position position="412"/>
    </location>
    <ligand>
        <name>substrate</name>
    </ligand>
</feature>
<name>A0A8J5XCC7_DIALT</name>
<dbReference type="SUPFAM" id="SSF51735">
    <property type="entry name" value="NAD(P)-binding Rossmann-fold domains"/>
    <property type="match status" value="1"/>
</dbReference>
<keyword evidence="9" id="KW-0547">Nucleotide-binding</keyword>
<dbReference type="InterPro" id="IPR006095">
    <property type="entry name" value="Glu/Leu/Phe/Val/Trp_DH"/>
</dbReference>
<dbReference type="OrthoDB" id="6718861at2759"/>
<dbReference type="PRINTS" id="PR00082">
    <property type="entry name" value="GLFDHDRGNASE"/>
</dbReference>
<comment type="caution">
    <text evidence="13">The sequence shown here is derived from an EMBL/GenBank/DDBJ whole genome shotgun (WGS) entry which is preliminary data.</text>
</comment>
<dbReference type="GO" id="GO:0004352">
    <property type="term" value="F:glutamate dehydrogenase (NAD+) activity"/>
    <property type="evidence" value="ECO:0007669"/>
    <property type="project" value="TreeGrafter"/>
</dbReference>